<evidence type="ECO:0000313" key="1">
    <source>
        <dbReference type="EMBL" id="KAI0093988.1"/>
    </source>
</evidence>
<dbReference type="Proteomes" id="UP001055072">
    <property type="component" value="Unassembled WGS sequence"/>
</dbReference>
<keyword evidence="2" id="KW-1185">Reference proteome</keyword>
<reference evidence="1" key="1">
    <citation type="journal article" date="2021" name="Environ. Microbiol.">
        <title>Gene family expansions and transcriptome signatures uncover fungal adaptations to wood decay.</title>
        <authorList>
            <person name="Hage H."/>
            <person name="Miyauchi S."/>
            <person name="Viragh M."/>
            <person name="Drula E."/>
            <person name="Min B."/>
            <person name="Chaduli D."/>
            <person name="Navarro D."/>
            <person name="Favel A."/>
            <person name="Norest M."/>
            <person name="Lesage-Meessen L."/>
            <person name="Balint B."/>
            <person name="Merenyi Z."/>
            <person name="de Eugenio L."/>
            <person name="Morin E."/>
            <person name="Martinez A.T."/>
            <person name="Baldrian P."/>
            <person name="Stursova M."/>
            <person name="Martinez M.J."/>
            <person name="Novotny C."/>
            <person name="Magnuson J.K."/>
            <person name="Spatafora J.W."/>
            <person name="Maurice S."/>
            <person name="Pangilinan J."/>
            <person name="Andreopoulos W."/>
            <person name="LaButti K."/>
            <person name="Hundley H."/>
            <person name="Na H."/>
            <person name="Kuo A."/>
            <person name="Barry K."/>
            <person name="Lipzen A."/>
            <person name="Henrissat B."/>
            <person name="Riley R."/>
            <person name="Ahrendt S."/>
            <person name="Nagy L.G."/>
            <person name="Grigoriev I.V."/>
            <person name="Martin F."/>
            <person name="Rosso M.N."/>
        </authorList>
    </citation>
    <scope>NUCLEOTIDE SEQUENCE</scope>
    <source>
        <strain evidence="1">CBS 384.51</strain>
    </source>
</reference>
<evidence type="ECO:0000313" key="2">
    <source>
        <dbReference type="Proteomes" id="UP001055072"/>
    </source>
</evidence>
<accession>A0ACB8UHY6</accession>
<sequence length="406" mass="42631">MSAGAALYSQAMSTVSRNPSTNSSALSSPPPTAKRTNASYMTADEEKAALRRYYDAKAAVSRTQGSAYDPIPEASNSSPAPTSISSPAPAPAASPISYNALYPNTNSPKPVNTPPPPGPGELPPAFSPGTDGQPQYLSEKEKLRRAYEERDAAALAARSPSPPTFNGPTPTNGPLFGSAPPDYVPSPPPFAQTQLNGVANALSEKEILRRRFEQQDAAALAARPPPPTTPPRSVDGHGGRALPTPRAQPTPPGSAHGARVLSAAEEKARLRAMYEAEEREASMGSAPPASPPGYVNGANRLNGANVTRNGSVSSVGLDYSRIPPPPPLAPRPPKEYIHETQEEDQKIAAQIQAIDKETDVGSPDSSSRVCLSLEHPLPYPSYSNPVTISSPQPRPPLPPKFGLDDP</sequence>
<name>A0ACB8UHY6_9APHY</name>
<dbReference type="EMBL" id="MU274901">
    <property type="protein sequence ID" value="KAI0093988.1"/>
    <property type="molecule type" value="Genomic_DNA"/>
</dbReference>
<protein>
    <submittedName>
        <fullName evidence="1">Uncharacterized protein</fullName>
    </submittedName>
</protein>
<comment type="caution">
    <text evidence="1">The sequence shown here is derived from an EMBL/GenBank/DDBJ whole genome shotgun (WGS) entry which is preliminary data.</text>
</comment>
<organism evidence="1 2">
    <name type="scientific">Irpex rosettiformis</name>
    <dbReference type="NCBI Taxonomy" id="378272"/>
    <lineage>
        <taxon>Eukaryota</taxon>
        <taxon>Fungi</taxon>
        <taxon>Dikarya</taxon>
        <taxon>Basidiomycota</taxon>
        <taxon>Agaricomycotina</taxon>
        <taxon>Agaricomycetes</taxon>
        <taxon>Polyporales</taxon>
        <taxon>Irpicaceae</taxon>
        <taxon>Irpex</taxon>
    </lineage>
</organism>
<proteinExistence type="predicted"/>
<gene>
    <name evidence="1" type="ORF">BDY19DRAFT_290007</name>
</gene>